<evidence type="ECO:0000259" key="10">
    <source>
        <dbReference type="PROSITE" id="PS50109"/>
    </source>
</evidence>
<dbReference type="InterPro" id="IPR003661">
    <property type="entry name" value="HisK_dim/P_dom"/>
</dbReference>
<proteinExistence type="predicted"/>
<protein>
    <recommendedName>
        <fullName evidence="2">histidine kinase</fullName>
        <ecNumber evidence="2">2.7.13.3</ecNumber>
    </recommendedName>
</protein>
<sequence>MEFNTISILVVALSSFLLGLAALFFGKEKVVNLTLAMLSLSIGVWCFGQFMGAIVPGREEVLFWTRLNIGGAVLIPFFFLCFSVAFTGKLPKEKSLIGAALLLAAAFLLFDLTRYFVADVAPIFGLRYYPVAGIVYPYFGIYVIVLFAIGFTKLVKQLQVTVGEARNQVKYVLLASLIGFLGGMTAFFPILGLDLPVISHYFMPLYLALILYAVVRHKLLDINIVLFEGLVYSFLTFLFTGFYLLALILLNRLFANVIHLNNWLALGGIVFASVIIFQPLRDLVQKFIDRLFFRGEYYYIKKINDLSAENDKLAALGTMAAGMAHEIKNPLAAIKGLTQVLPENLSDRRFIADYSEIVPRQLDRINKIVDDLLAFGRPGKMVFRGTGLGRLINGTLKLLARECQNQRIKIELEPLPDLTVDLDAERFGQAFLNICLNAIQAMPDGGTLKINLMVAGEKAVIEIADTGIGIPADKLALIFDPFFTTKGRGTGLGLAVTYRIVQEHGGEIGVTSRPGEGTTFKICLPIKQKR</sequence>
<keyword evidence="9" id="KW-0812">Transmembrane</keyword>
<keyword evidence="9" id="KW-1133">Transmembrane helix</keyword>
<dbReference type="CDD" id="cd00082">
    <property type="entry name" value="HisKA"/>
    <property type="match status" value="1"/>
</dbReference>
<evidence type="ECO:0000256" key="6">
    <source>
        <dbReference type="ARBA" id="ARBA00022777"/>
    </source>
</evidence>
<reference evidence="11 12" key="1">
    <citation type="journal article" date="2016" name="Nat. Commun.">
        <title>Thousands of microbial genomes shed light on interconnected biogeochemical processes in an aquifer system.</title>
        <authorList>
            <person name="Anantharaman K."/>
            <person name="Brown C.T."/>
            <person name="Hug L.A."/>
            <person name="Sharon I."/>
            <person name="Castelle C.J."/>
            <person name="Probst A.J."/>
            <person name="Thomas B.C."/>
            <person name="Singh A."/>
            <person name="Wilkins M.J."/>
            <person name="Karaoz U."/>
            <person name="Brodie E.L."/>
            <person name="Williams K.H."/>
            <person name="Hubbard S.S."/>
            <person name="Banfield J.F."/>
        </authorList>
    </citation>
    <scope>NUCLEOTIDE SEQUENCE [LARGE SCALE GENOMIC DNA]</scope>
</reference>
<dbReference type="PANTHER" id="PTHR43065">
    <property type="entry name" value="SENSOR HISTIDINE KINASE"/>
    <property type="match status" value="1"/>
</dbReference>
<dbReference type="Pfam" id="PF00512">
    <property type="entry name" value="HisKA"/>
    <property type="match status" value="1"/>
</dbReference>
<evidence type="ECO:0000256" key="2">
    <source>
        <dbReference type="ARBA" id="ARBA00012438"/>
    </source>
</evidence>
<keyword evidence="8" id="KW-0902">Two-component regulatory system</keyword>
<feature type="transmembrane region" description="Helical" evidence="9">
    <location>
        <begin position="227"/>
        <end position="250"/>
    </location>
</feature>
<dbReference type="Pfam" id="PF16927">
    <property type="entry name" value="HisKA_7TM"/>
    <property type="match status" value="1"/>
</dbReference>
<dbReference type="InterPro" id="IPR036890">
    <property type="entry name" value="HATPase_C_sf"/>
</dbReference>
<feature type="transmembrane region" description="Helical" evidence="9">
    <location>
        <begin position="171"/>
        <end position="191"/>
    </location>
</feature>
<dbReference type="PRINTS" id="PR00344">
    <property type="entry name" value="BCTRLSENSOR"/>
</dbReference>
<dbReference type="Gene3D" id="3.30.565.10">
    <property type="entry name" value="Histidine kinase-like ATPase, C-terminal domain"/>
    <property type="match status" value="1"/>
</dbReference>
<keyword evidence="9" id="KW-0472">Membrane</keyword>
<feature type="transmembrane region" description="Helical" evidence="9">
    <location>
        <begin position="197"/>
        <end position="215"/>
    </location>
</feature>
<accession>A0A1F4T4D4</accession>
<dbReference type="Pfam" id="PF02518">
    <property type="entry name" value="HATPase_c"/>
    <property type="match status" value="1"/>
</dbReference>
<keyword evidence="4" id="KW-0808">Transferase</keyword>
<dbReference type="EMBL" id="MEUG01000001">
    <property type="protein sequence ID" value="OGC27407.1"/>
    <property type="molecule type" value="Genomic_DNA"/>
</dbReference>
<evidence type="ECO:0000256" key="3">
    <source>
        <dbReference type="ARBA" id="ARBA00022553"/>
    </source>
</evidence>
<name>A0A1F4T4D4_UNCSA</name>
<dbReference type="InterPro" id="IPR004358">
    <property type="entry name" value="Sig_transdc_His_kin-like_C"/>
</dbReference>
<keyword evidence="5" id="KW-0547">Nucleotide-binding</keyword>
<dbReference type="Gene3D" id="1.10.287.130">
    <property type="match status" value="1"/>
</dbReference>
<evidence type="ECO:0000256" key="8">
    <source>
        <dbReference type="ARBA" id="ARBA00023012"/>
    </source>
</evidence>
<dbReference type="GO" id="GO:0005524">
    <property type="term" value="F:ATP binding"/>
    <property type="evidence" value="ECO:0007669"/>
    <property type="project" value="UniProtKB-KW"/>
</dbReference>
<keyword evidence="6" id="KW-0418">Kinase</keyword>
<dbReference type="PROSITE" id="PS50109">
    <property type="entry name" value="HIS_KIN"/>
    <property type="match status" value="1"/>
</dbReference>
<dbReference type="SUPFAM" id="SSF55874">
    <property type="entry name" value="ATPase domain of HSP90 chaperone/DNA topoisomerase II/histidine kinase"/>
    <property type="match status" value="1"/>
</dbReference>
<evidence type="ECO:0000256" key="9">
    <source>
        <dbReference type="SAM" id="Phobius"/>
    </source>
</evidence>
<comment type="catalytic activity">
    <reaction evidence="1">
        <text>ATP + protein L-histidine = ADP + protein N-phospho-L-histidine.</text>
        <dbReference type="EC" id="2.7.13.3"/>
    </reaction>
</comment>
<dbReference type="SMART" id="SM00388">
    <property type="entry name" value="HisKA"/>
    <property type="match status" value="1"/>
</dbReference>
<evidence type="ECO:0000256" key="5">
    <source>
        <dbReference type="ARBA" id="ARBA00022741"/>
    </source>
</evidence>
<evidence type="ECO:0000256" key="1">
    <source>
        <dbReference type="ARBA" id="ARBA00000085"/>
    </source>
</evidence>
<feature type="transmembrane region" description="Helical" evidence="9">
    <location>
        <begin position="33"/>
        <end position="55"/>
    </location>
</feature>
<dbReference type="PANTHER" id="PTHR43065:SF10">
    <property type="entry name" value="PEROXIDE STRESS-ACTIVATED HISTIDINE KINASE MAK3"/>
    <property type="match status" value="1"/>
</dbReference>
<feature type="transmembrane region" description="Helical" evidence="9">
    <location>
        <begin position="95"/>
        <end position="116"/>
    </location>
</feature>
<feature type="transmembrane region" description="Helical" evidence="9">
    <location>
        <begin position="67"/>
        <end position="88"/>
    </location>
</feature>
<feature type="transmembrane region" description="Helical" evidence="9">
    <location>
        <begin position="128"/>
        <end position="151"/>
    </location>
</feature>
<dbReference type="SUPFAM" id="SSF47384">
    <property type="entry name" value="Homodimeric domain of signal transducing histidine kinase"/>
    <property type="match status" value="1"/>
</dbReference>
<keyword evidence="7" id="KW-0067">ATP-binding</keyword>
<dbReference type="Proteomes" id="UP000178602">
    <property type="component" value="Unassembled WGS sequence"/>
</dbReference>
<dbReference type="InterPro" id="IPR031621">
    <property type="entry name" value="HisKA_7TM"/>
</dbReference>
<dbReference type="EC" id="2.7.13.3" evidence="2"/>
<gene>
    <name evidence="11" type="ORF">A3K49_00005</name>
</gene>
<evidence type="ECO:0000256" key="4">
    <source>
        <dbReference type="ARBA" id="ARBA00022679"/>
    </source>
</evidence>
<feature type="transmembrane region" description="Helical" evidence="9">
    <location>
        <begin position="6"/>
        <end position="26"/>
    </location>
</feature>
<evidence type="ECO:0000256" key="7">
    <source>
        <dbReference type="ARBA" id="ARBA00022840"/>
    </source>
</evidence>
<dbReference type="GO" id="GO:0000155">
    <property type="term" value="F:phosphorelay sensor kinase activity"/>
    <property type="evidence" value="ECO:0007669"/>
    <property type="project" value="InterPro"/>
</dbReference>
<dbReference type="SMART" id="SM00387">
    <property type="entry name" value="HATPase_c"/>
    <property type="match status" value="1"/>
</dbReference>
<feature type="domain" description="Histidine kinase" evidence="10">
    <location>
        <begin position="322"/>
        <end position="528"/>
    </location>
</feature>
<organism evidence="11 12">
    <name type="scientific">candidate division WOR-1 bacterium RIFOXYC12_FULL_54_18</name>
    <dbReference type="NCBI Taxonomy" id="1802584"/>
    <lineage>
        <taxon>Bacteria</taxon>
        <taxon>Bacillati</taxon>
        <taxon>Saganbacteria</taxon>
    </lineage>
</organism>
<evidence type="ECO:0000313" key="12">
    <source>
        <dbReference type="Proteomes" id="UP000178602"/>
    </source>
</evidence>
<dbReference type="AlphaFoldDB" id="A0A1F4T4D4"/>
<evidence type="ECO:0000313" key="11">
    <source>
        <dbReference type="EMBL" id="OGC27407.1"/>
    </source>
</evidence>
<keyword evidence="3" id="KW-0597">Phosphoprotein</keyword>
<dbReference type="InterPro" id="IPR005467">
    <property type="entry name" value="His_kinase_dom"/>
</dbReference>
<comment type="caution">
    <text evidence="11">The sequence shown here is derived from an EMBL/GenBank/DDBJ whole genome shotgun (WGS) entry which is preliminary data.</text>
</comment>
<dbReference type="InterPro" id="IPR036097">
    <property type="entry name" value="HisK_dim/P_sf"/>
</dbReference>
<feature type="transmembrane region" description="Helical" evidence="9">
    <location>
        <begin position="262"/>
        <end position="280"/>
    </location>
</feature>
<dbReference type="InterPro" id="IPR003594">
    <property type="entry name" value="HATPase_dom"/>
</dbReference>